<dbReference type="Pfam" id="PF10342">
    <property type="entry name" value="Kre9_KNH"/>
    <property type="match status" value="1"/>
</dbReference>
<comment type="caution">
    <text evidence="7">The sequence shown here is derived from an EMBL/GenBank/DDBJ whole genome shotgun (WGS) entry which is preliminary data.</text>
</comment>
<evidence type="ECO:0000313" key="7">
    <source>
        <dbReference type="EMBL" id="CAH2350931.1"/>
    </source>
</evidence>
<keyword evidence="3 4" id="KW-0732">Signal</keyword>
<dbReference type="AlphaFoldDB" id="A0A9P0QKQ4"/>
<feature type="domain" description="Yeast cell wall synthesis Kre9/Knh1-like N-terminal" evidence="6">
    <location>
        <begin position="27"/>
        <end position="133"/>
    </location>
</feature>
<organism evidence="7 8">
    <name type="scientific">[Candida] railenensis</name>
    <dbReference type="NCBI Taxonomy" id="45579"/>
    <lineage>
        <taxon>Eukaryota</taxon>
        <taxon>Fungi</taxon>
        <taxon>Dikarya</taxon>
        <taxon>Ascomycota</taxon>
        <taxon>Saccharomycotina</taxon>
        <taxon>Pichiomycetes</taxon>
        <taxon>Debaryomycetaceae</taxon>
        <taxon>Kurtzmaniella</taxon>
    </lineage>
</organism>
<reference evidence="7" key="1">
    <citation type="submission" date="2022-03" db="EMBL/GenBank/DDBJ databases">
        <authorList>
            <person name="Legras J.-L."/>
            <person name="Devillers H."/>
            <person name="Grondin C."/>
        </authorList>
    </citation>
    <scope>NUCLEOTIDE SEQUENCE</scope>
    <source>
        <strain evidence="7">CLIB 1423</strain>
    </source>
</reference>
<dbReference type="OrthoDB" id="2432613at2759"/>
<dbReference type="InterPro" id="IPR008659">
    <property type="entry name" value="Kre9/Knh1_C"/>
</dbReference>
<name>A0A9P0QKQ4_9ASCO</name>
<dbReference type="GO" id="GO:0005576">
    <property type="term" value="C:extracellular region"/>
    <property type="evidence" value="ECO:0007669"/>
    <property type="project" value="TreeGrafter"/>
</dbReference>
<evidence type="ECO:0000259" key="6">
    <source>
        <dbReference type="Pfam" id="PF10342"/>
    </source>
</evidence>
<dbReference type="GO" id="GO:0006078">
    <property type="term" value="P:(1-&gt;6)-beta-D-glucan biosynthetic process"/>
    <property type="evidence" value="ECO:0007669"/>
    <property type="project" value="InterPro"/>
</dbReference>
<feature type="domain" description="Yeast cell wall synthesis Kre9/Knh1 C-terminal" evidence="5">
    <location>
        <begin position="167"/>
        <end position="264"/>
    </location>
</feature>
<feature type="chain" id="PRO_5040492478" evidence="4">
    <location>
        <begin position="21"/>
        <end position="271"/>
    </location>
</feature>
<dbReference type="PANTHER" id="PTHR28154">
    <property type="entry name" value="CELL WALL SYNTHESIS PROTEIN KNH1-RELATED"/>
    <property type="match status" value="1"/>
</dbReference>
<comment type="similarity">
    <text evidence="2">Belongs to the KRE9/KNH1 family.</text>
</comment>
<sequence>MQLNFQLLLLFIALAFKASADVSISAPTEDASFSGSSGTASVKLSWVDDTDDDTDDYSLSNAKTYTISLCYYTETSFTCVKTPLASAKTFSSPYSYTASIDSTDYSDGTYFFQIYTVFDDKSTTIHYSNDFSLTDMSGSAATITATYTGDTPDAQTSATGAGAGTINSASFSVAYTAQTGKTRYAPMQTQPGSTITATTWSRRYATSAVTYYTSLSPSPNVQSTITPGWSYTAVSAVNWASVAPYPTYYYPASSRVSSASLKSAKKKRWLD</sequence>
<evidence type="ECO:0000313" key="8">
    <source>
        <dbReference type="Proteomes" id="UP000837801"/>
    </source>
</evidence>
<evidence type="ECO:0000256" key="3">
    <source>
        <dbReference type="ARBA" id="ARBA00022729"/>
    </source>
</evidence>
<dbReference type="EMBL" id="CAKXYY010000002">
    <property type="protein sequence ID" value="CAH2350931.1"/>
    <property type="molecule type" value="Genomic_DNA"/>
</dbReference>
<protein>
    <submittedName>
        <fullName evidence="7">Cell wall synthesis protein Kre9p</fullName>
    </submittedName>
</protein>
<gene>
    <name evidence="7" type="ORF">CLIB1423_02S08372</name>
</gene>
<dbReference type="GO" id="GO:0031505">
    <property type="term" value="P:fungal-type cell wall organization"/>
    <property type="evidence" value="ECO:0007669"/>
    <property type="project" value="TreeGrafter"/>
</dbReference>
<dbReference type="Pfam" id="PF05390">
    <property type="entry name" value="Kre9_KNH1_C"/>
    <property type="match status" value="1"/>
</dbReference>
<keyword evidence="8" id="KW-1185">Reference proteome</keyword>
<comment type="function">
    <text evidence="1">Involved in cell wall beta(1-&gt;6) glucan synthesis.</text>
</comment>
<evidence type="ECO:0000256" key="2">
    <source>
        <dbReference type="ARBA" id="ARBA00006816"/>
    </source>
</evidence>
<dbReference type="PANTHER" id="PTHR28154:SF1">
    <property type="entry name" value="CELL WALL SYNTHESIS PROTEIN KNH1-RELATED"/>
    <property type="match status" value="1"/>
</dbReference>
<feature type="signal peptide" evidence="4">
    <location>
        <begin position="1"/>
        <end position="20"/>
    </location>
</feature>
<evidence type="ECO:0000259" key="5">
    <source>
        <dbReference type="Pfam" id="PF05390"/>
    </source>
</evidence>
<dbReference type="InterPro" id="IPR018466">
    <property type="entry name" value="Kre9/Knh1-like_N"/>
</dbReference>
<evidence type="ECO:0000256" key="1">
    <source>
        <dbReference type="ARBA" id="ARBA00004010"/>
    </source>
</evidence>
<dbReference type="Proteomes" id="UP000837801">
    <property type="component" value="Unassembled WGS sequence"/>
</dbReference>
<proteinExistence type="inferred from homology"/>
<evidence type="ECO:0000256" key="4">
    <source>
        <dbReference type="SAM" id="SignalP"/>
    </source>
</evidence>
<dbReference type="InterPro" id="IPR045328">
    <property type="entry name" value="Kre9/Knh1"/>
</dbReference>
<accession>A0A9P0QKQ4</accession>
<dbReference type="GO" id="GO:0042546">
    <property type="term" value="P:cell wall biogenesis"/>
    <property type="evidence" value="ECO:0007669"/>
    <property type="project" value="InterPro"/>
</dbReference>